<gene>
    <name evidence="1" type="ORF">C8P68_101729</name>
</gene>
<dbReference type="EMBL" id="QAOQ01000001">
    <property type="protein sequence ID" value="PTR01495.1"/>
    <property type="molecule type" value="Genomic_DNA"/>
</dbReference>
<name>A0A2T5JGF6_9SPHI</name>
<dbReference type="Gene3D" id="3.40.50.150">
    <property type="entry name" value="Vaccinia Virus protein VP39"/>
    <property type="match status" value="1"/>
</dbReference>
<keyword evidence="2" id="KW-1185">Reference proteome</keyword>
<sequence>MIELIRQLILAEVKLDRQIVNHICNQANAKPHYDSVYRLTYNQADPKVEDLILLMQDHDLASGKKIMEIMAGNGFESQVLKNAFPGNEYTCLDHSAYFSPISGLAYCTADCTDASYKHPDQQDLVFIGGANASMCMLLTLKELLRLAVFLQHNVRLGGIAVLSYFEENCNATNFIIDYSVKEIKNDYEGYNGLYAHWFSAVKCDVETQLHHYYDLVAVSGDDELTTGSTYKEISYHDRPFITRSWQSAIVTEVMNAAGFKYVGNKWNPDTRFMPFQKVKCLESISFL</sequence>
<dbReference type="SUPFAM" id="SSF53335">
    <property type="entry name" value="S-adenosyl-L-methionine-dependent methyltransferases"/>
    <property type="match status" value="1"/>
</dbReference>
<reference evidence="1 2" key="1">
    <citation type="submission" date="2018-04" db="EMBL/GenBank/DDBJ databases">
        <title>Genomic Encyclopedia of Archaeal and Bacterial Type Strains, Phase II (KMG-II): from individual species to whole genera.</title>
        <authorList>
            <person name="Goeker M."/>
        </authorList>
    </citation>
    <scope>NUCLEOTIDE SEQUENCE [LARGE SCALE GENOMIC DNA]</scope>
    <source>
        <strain evidence="1 2">DSM 26809</strain>
    </source>
</reference>
<dbReference type="RefSeq" id="WP_107826875.1">
    <property type="nucleotide sequence ID" value="NZ_CP160205.1"/>
</dbReference>
<dbReference type="OrthoDB" id="761786at2"/>
<dbReference type="Proteomes" id="UP000244168">
    <property type="component" value="Unassembled WGS sequence"/>
</dbReference>
<protein>
    <recommendedName>
        <fullName evidence="3">Methyltransferase family protein</fullName>
    </recommendedName>
</protein>
<dbReference type="InterPro" id="IPR029063">
    <property type="entry name" value="SAM-dependent_MTases_sf"/>
</dbReference>
<accession>A0A2T5JGF6</accession>
<evidence type="ECO:0000313" key="2">
    <source>
        <dbReference type="Proteomes" id="UP000244168"/>
    </source>
</evidence>
<proteinExistence type="predicted"/>
<dbReference type="AlphaFoldDB" id="A0A2T5JGF6"/>
<evidence type="ECO:0008006" key="3">
    <source>
        <dbReference type="Google" id="ProtNLM"/>
    </source>
</evidence>
<organism evidence="1 2">
    <name type="scientific">Mucilaginibacter yixingensis</name>
    <dbReference type="NCBI Taxonomy" id="1295612"/>
    <lineage>
        <taxon>Bacteria</taxon>
        <taxon>Pseudomonadati</taxon>
        <taxon>Bacteroidota</taxon>
        <taxon>Sphingobacteriia</taxon>
        <taxon>Sphingobacteriales</taxon>
        <taxon>Sphingobacteriaceae</taxon>
        <taxon>Mucilaginibacter</taxon>
    </lineage>
</organism>
<comment type="caution">
    <text evidence="1">The sequence shown here is derived from an EMBL/GenBank/DDBJ whole genome shotgun (WGS) entry which is preliminary data.</text>
</comment>
<evidence type="ECO:0000313" key="1">
    <source>
        <dbReference type="EMBL" id="PTR01495.1"/>
    </source>
</evidence>